<dbReference type="AlphaFoldDB" id="E9GQQ9"/>
<gene>
    <name evidence="2" type="ORF">DAPPUDRAFT_320643</name>
</gene>
<protein>
    <submittedName>
        <fullName evidence="2">Uncharacterized protein</fullName>
    </submittedName>
</protein>
<keyword evidence="3" id="KW-1185">Reference proteome</keyword>
<evidence type="ECO:0000313" key="2">
    <source>
        <dbReference type="EMBL" id="EFX78156.1"/>
    </source>
</evidence>
<reference evidence="2 3" key="1">
    <citation type="journal article" date="2011" name="Science">
        <title>The ecoresponsive genome of Daphnia pulex.</title>
        <authorList>
            <person name="Colbourne J.K."/>
            <person name="Pfrender M.E."/>
            <person name="Gilbert D."/>
            <person name="Thomas W.K."/>
            <person name="Tucker A."/>
            <person name="Oakley T.H."/>
            <person name="Tokishita S."/>
            <person name="Aerts A."/>
            <person name="Arnold G.J."/>
            <person name="Basu M.K."/>
            <person name="Bauer D.J."/>
            <person name="Caceres C.E."/>
            <person name="Carmel L."/>
            <person name="Casola C."/>
            <person name="Choi J.H."/>
            <person name="Detter J.C."/>
            <person name="Dong Q."/>
            <person name="Dusheyko S."/>
            <person name="Eads B.D."/>
            <person name="Frohlich T."/>
            <person name="Geiler-Samerotte K.A."/>
            <person name="Gerlach D."/>
            <person name="Hatcher P."/>
            <person name="Jogdeo S."/>
            <person name="Krijgsveld J."/>
            <person name="Kriventseva E.V."/>
            <person name="Kultz D."/>
            <person name="Laforsch C."/>
            <person name="Lindquist E."/>
            <person name="Lopez J."/>
            <person name="Manak J.R."/>
            <person name="Muller J."/>
            <person name="Pangilinan J."/>
            <person name="Patwardhan R.P."/>
            <person name="Pitluck S."/>
            <person name="Pritham E.J."/>
            <person name="Rechtsteiner A."/>
            <person name="Rho M."/>
            <person name="Rogozin I.B."/>
            <person name="Sakarya O."/>
            <person name="Salamov A."/>
            <person name="Schaack S."/>
            <person name="Shapiro H."/>
            <person name="Shiga Y."/>
            <person name="Skalitzky C."/>
            <person name="Smith Z."/>
            <person name="Souvorov A."/>
            <person name="Sung W."/>
            <person name="Tang Z."/>
            <person name="Tsuchiya D."/>
            <person name="Tu H."/>
            <person name="Vos H."/>
            <person name="Wang M."/>
            <person name="Wolf Y.I."/>
            <person name="Yamagata H."/>
            <person name="Yamada T."/>
            <person name="Ye Y."/>
            <person name="Shaw J.R."/>
            <person name="Andrews J."/>
            <person name="Crease T.J."/>
            <person name="Tang H."/>
            <person name="Lucas S.M."/>
            <person name="Robertson H.M."/>
            <person name="Bork P."/>
            <person name="Koonin E.V."/>
            <person name="Zdobnov E.M."/>
            <person name="Grigoriev I.V."/>
            <person name="Lynch M."/>
            <person name="Boore J.L."/>
        </authorList>
    </citation>
    <scope>NUCLEOTIDE SEQUENCE [LARGE SCALE GENOMIC DNA]</scope>
</reference>
<organism evidence="2 3">
    <name type="scientific">Daphnia pulex</name>
    <name type="common">Water flea</name>
    <dbReference type="NCBI Taxonomy" id="6669"/>
    <lineage>
        <taxon>Eukaryota</taxon>
        <taxon>Metazoa</taxon>
        <taxon>Ecdysozoa</taxon>
        <taxon>Arthropoda</taxon>
        <taxon>Crustacea</taxon>
        <taxon>Branchiopoda</taxon>
        <taxon>Diplostraca</taxon>
        <taxon>Cladocera</taxon>
        <taxon>Anomopoda</taxon>
        <taxon>Daphniidae</taxon>
        <taxon>Daphnia</taxon>
    </lineage>
</organism>
<accession>E9GQQ9</accession>
<evidence type="ECO:0000256" key="1">
    <source>
        <dbReference type="SAM" id="MobiDB-lite"/>
    </source>
</evidence>
<dbReference type="HOGENOM" id="CLU_1847148_0_0_1"/>
<proteinExistence type="predicted"/>
<dbReference type="EMBL" id="GL732558">
    <property type="protein sequence ID" value="EFX78156.1"/>
    <property type="molecule type" value="Genomic_DNA"/>
</dbReference>
<feature type="region of interest" description="Disordered" evidence="1">
    <location>
        <begin position="83"/>
        <end position="103"/>
    </location>
</feature>
<evidence type="ECO:0000313" key="3">
    <source>
        <dbReference type="Proteomes" id="UP000000305"/>
    </source>
</evidence>
<sequence>MCEYPLDIPEKGETTSTVRFKLLVSTIAPKLILLNQQTRRVYGAVKVDISEWYPSCQLLMIRVFGLTEAVFYVLIVSSLHHARDNQDQQRLDQEKEKNGEAKNDDLIPLLVMVEQFSTLARRMTSSMAKMEGLFEELSV</sequence>
<name>E9GQQ9_DAPPU</name>
<dbReference type="KEGG" id="dpx:DAPPUDRAFT_320643"/>
<dbReference type="Proteomes" id="UP000000305">
    <property type="component" value="Unassembled WGS sequence"/>
</dbReference>
<dbReference type="InParanoid" id="E9GQQ9"/>
<dbReference type="PhylomeDB" id="E9GQQ9"/>